<proteinExistence type="predicted"/>
<sequence length="144" mass="17131">MAGGRGPLLILLFLLHFLLPEAFKILILSFIGGSHYLMMDETSQVLHNRGHEVWMRKYERPDTYQITTWSASQDYLKEYEKWFADYTEDLLKGRYYFIIIIMHNFLRSLNCLEKALPFLIAKNIKFLFITVGIVKRAFKNRVFE</sequence>
<reference evidence="2" key="2">
    <citation type="submission" date="2025-08" db="UniProtKB">
        <authorList>
            <consortium name="Ensembl"/>
        </authorList>
    </citation>
    <scope>IDENTIFICATION</scope>
</reference>
<feature type="chain" id="PRO_5019480769" evidence="1">
    <location>
        <begin position="23"/>
        <end position="144"/>
    </location>
</feature>
<dbReference type="AlphaFoldDB" id="A0A452IMF3"/>
<feature type="signal peptide" evidence="1">
    <location>
        <begin position="1"/>
        <end position="22"/>
    </location>
</feature>
<dbReference type="Ensembl" id="ENSGAGT00000032956.1">
    <property type="protein sequence ID" value="ENSGAGP00000029012.1"/>
    <property type="gene ID" value="ENSGAGG00000021002.1"/>
</dbReference>
<keyword evidence="1" id="KW-0732">Signal</keyword>
<dbReference type="STRING" id="38772.ENSGAGP00000029012"/>
<reference evidence="2" key="3">
    <citation type="submission" date="2025-09" db="UniProtKB">
        <authorList>
            <consortium name="Ensembl"/>
        </authorList>
    </citation>
    <scope>IDENTIFICATION</scope>
</reference>
<evidence type="ECO:0000256" key="1">
    <source>
        <dbReference type="SAM" id="SignalP"/>
    </source>
</evidence>
<dbReference type="SUPFAM" id="SSF53756">
    <property type="entry name" value="UDP-Glycosyltransferase/glycogen phosphorylase"/>
    <property type="match status" value="1"/>
</dbReference>
<evidence type="ECO:0000313" key="3">
    <source>
        <dbReference type="Proteomes" id="UP000291020"/>
    </source>
</evidence>
<evidence type="ECO:0000313" key="2">
    <source>
        <dbReference type="Ensembl" id="ENSGAGP00000029012.1"/>
    </source>
</evidence>
<name>A0A452IMF3_9SAUR</name>
<reference evidence="3" key="1">
    <citation type="journal article" date="2017" name="PLoS ONE">
        <title>The Agassiz's desert tortoise genome provides a resource for the conservation of a threatened species.</title>
        <authorList>
            <person name="Tollis M."/>
            <person name="DeNardo D.F."/>
            <person name="Cornelius J.A."/>
            <person name="Dolby G.A."/>
            <person name="Edwards T."/>
            <person name="Henen B.T."/>
            <person name="Karl A.E."/>
            <person name="Murphy R.W."/>
            <person name="Kusumi K."/>
        </authorList>
    </citation>
    <scope>NUCLEOTIDE SEQUENCE [LARGE SCALE GENOMIC DNA]</scope>
</reference>
<protein>
    <submittedName>
        <fullName evidence="2">Uncharacterized protein</fullName>
    </submittedName>
</protein>
<keyword evidence="3" id="KW-1185">Reference proteome</keyword>
<organism evidence="2 3">
    <name type="scientific">Gopherus agassizii</name>
    <name type="common">Agassiz's desert tortoise</name>
    <dbReference type="NCBI Taxonomy" id="38772"/>
    <lineage>
        <taxon>Eukaryota</taxon>
        <taxon>Metazoa</taxon>
        <taxon>Chordata</taxon>
        <taxon>Craniata</taxon>
        <taxon>Vertebrata</taxon>
        <taxon>Euteleostomi</taxon>
        <taxon>Archelosauria</taxon>
        <taxon>Testudinata</taxon>
        <taxon>Testudines</taxon>
        <taxon>Cryptodira</taxon>
        <taxon>Durocryptodira</taxon>
        <taxon>Testudinoidea</taxon>
        <taxon>Testudinidae</taxon>
        <taxon>Gopherus</taxon>
    </lineage>
</organism>
<accession>A0A452IMF3</accession>
<dbReference type="Proteomes" id="UP000291020">
    <property type="component" value="Unassembled WGS sequence"/>
</dbReference>